<proteinExistence type="predicted"/>
<reference evidence="1 2" key="1">
    <citation type="submission" date="2019-02" db="EMBL/GenBank/DDBJ databases">
        <title>Deep-cultivation of Planctomycetes and their phenomic and genomic characterization uncovers novel biology.</title>
        <authorList>
            <person name="Wiegand S."/>
            <person name="Jogler M."/>
            <person name="Boedeker C."/>
            <person name="Pinto D."/>
            <person name="Vollmers J."/>
            <person name="Rivas-Marin E."/>
            <person name="Kohn T."/>
            <person name="Peeters S.H."/>
            <person name="Heuer A."/>
            <person name="Rast P."/>
            <person name="Oberbeckmann S."/>
            <person name="Bunk B."/>
            <person name="Jeske O."/>
            <person name="Meyerdierks A."/>
            <person name="Storesund J.E."/>
            <person name="Kallscheuer N."/>
            <person name="Luecker S."/>
            <person name="Lage O.M."/>
            <person name="Pohl T."/>
            <person name="Merkel B.J."/>
            <person name="Hornburger P."/>
            <person name="Mueller R.-W."/>
            <person name="Bruemmer F."/>
            <person name="Labrenz M."/>
            <person name="Spormann A.M."/>
            <person name="Op den Camp H."/>
            <person name="Overmann J."/>
            <person name="Amann R."/>
            <person name="Jetten M.S.M."/>
            <person name="Mascher T."/>
            <person name="Medema M.H."/>
            <person name="Devos D.P."/>
            <person name="Kaster A.-K."/>
            <person name="Ovreas L."/>
            <person name="Rohde M."/>
            <person name="Galperin M.Y."/>
            <person name="Jogler C."/>
        </authorList>
    </citation>
    <scope>NUCLEOTIDE SEQUENCE [LARGE SCALE GENOMIC DNA]</scope>
    <source>
        <strain evidence="1 2">Mal48</strain>
    </source>
</reference>
<name>A0A517QM73_9PLAN</name>
<protein>
    <submittedName>
        <fullName evidence="1">Uncharacterized protein</fullName>
    </submittedName>
</protein>
<accession>A0A517QM73</accession>
<keyword evidence="2" id="KW-1185">Reference proteome</keyword>
<dbReference type="Proteomes" id="UP000315724">
    <property type="component" value="Chromosome"/>
</dbReference>
<evidence type="ECO:0000313" key="2">
    <source>
        <dbReference type="Proteomes" id="UP000315724"/>
    </source>
</evidence>
<organism evidence="1 2">
    <name type="scientific">Thalassoglobus polymorphus</name>
    <dbReference type="NCBI Taxonomy" id="2527994"/>
    <lineage>
        <taxon>Bacteria</taxon>
        <taxon>Pseudomonadati</taxon>
        <taxon>Planctomycetota</taxon>
        <taxon>Planctomycetia</taxon>
        <taxon>Planctomycetales</taxon>
        <taxon>Planctomycetaceae</taxon>
        <taxon>Thalassoglobus</taxon>
    </lineage>
</organism>
<gene>
    <name evidence="1" type="ORF">Mal48_19480</name>
</gene>
<evidence type="ECO:0000313" key="1">
    <source>
        <dbReference type="EMBL" id="QDT32701.1"/>
    </source>
</evidence>
<dbReference type="AlphaFoldDB" id="A0A517QM73"/>
<dbReference type="KEGG" id="tpol:Mal48_19480"/>
<dbReference type="EMBL" id="CP036267">
    <property type="protein sequence ID" value="QDT32701.1"/>
    <property type="molecule type" value="Genomic_DNA"/>
</dbReference>
<sequence>MIRNEIMFNSFDNAEQRPGASFVNGLVFPDETRFESSLSAIKELAKEVESHRGISMVTYVNVALRHHAATLNVVFMQQGTVQSFQKLARIPKSKEL</sequence>